<dbReference type="OrthoDB" id="1882547at2759"/>
<sequence length="187" mass="20205">MFLGSFRITPRLLNYTAVRGFKVFTPALFKIGDTIPTGLKGIYESSPGNDVDIGKEVTNGKFIIVGVPAAFSPACSSAHVPGFINLLDDFKAKGISQVLITCVNDPFVTKAWASQLNCPPDLRILADTQGEFAKAAGKLFDSKKIFGNERSSRYALIVKDGKVLNQFLEPDKIGLKFSTAETVLSAL</sequence>
<dbReference type="FunCoup" id="G8JP12">
    <property type="interactions" value="554"/>
</dbReference>
<evidence type="ECO:0000313" key="9">
    <source>
        <dbReference type="EMBL" id="AET37812.1"/>
    </source>
</evidence>
<dbReference type="InterPro" id="IPR036249">
    <property type="entry name" value="Thioredoxin-like_sf"/>
</dbReference>
<dbReference type="eggNOG" id="KOG0541">
    <property type="taxonomic scope" value="Eukaryota"/>
</dbReference>
<dbReference type="GO" id="GO:0045454">
    <property type="term" value="P:cell redox homeostasis"/>
    <property type="evidence" value="ECO:0007669"/>
    <property type="project" value="TreeGrafter"/>
</dbReference>
<comment type="similarity">
    <text evidence="1 7">Belongs to the peroxiredoxin family. Prx5 subfamily.</text>
</comment>
<protein>
    <recommendedName>
        <fullName evidence="8">Thioredoxin domain-containing protein</fullName>
    </recommendedName>
</protein>
<evidence type="ECO:0000256" key="7">
    <source>
        <dbReference type="RuleBase" id="RU366011"/>
    </source>
</evidence>
<dbReference type="PROSITE" id="PS51352">
    <property type="entry name" value="THIOREDOXIN_2"/>
    <property type="match status" value="1"/>
</dbReference>
<dbReference type="GO" id="GO:0005829">
    <property type="term" value="C:cytosol"/>
    <property type="evidence" value="ECO:0007669"/>
    <property type="project" value="TreeGrafter"/>
</dbReference>
<dbReference type="GO" id="GO:0042744">
    <property type="term" value="P:hydrogen peroxide catabolic process"/>
    <property type="evidence" value="ECO:0007669"/>
    <property type="project" value="TreeGrafter"/>
</dbReference>
<evidence type="ECO:0000256" key="2">
    <source>
        <dbReference type="ARBA" id="ARBA00022559"/>
    </source>
</evidence>
<dbReference type="KEGG" id="erc:Ecym_2055"/>
<evidence type="ECO:0000313" key="10">
    <source>
        <dbReference type="Proteomes" id="UP000006790"/>
    </source>
</evidence>
<evidence type="ECO:0000256" key="3">
    <source>
        <dbReference type="ARBA" id="ARBA00022862"/>
    </source>
</evidence>
<proteinExistence type="inferred from homology"/>
<dbReference type="HOGENOM" id="CLU_072440_3_0_1"/>
<dbReference type="GO" id="GO:0034599">
    <property type="term" value="P:cellular response to oxidative stress"/>
    <property type="evidence" value="ECO:0007669"/>
    <property type="project" value="InterPro"/>
</dbReference>
<dbReference type="Proteomes" id="UP000006790">
    <property type="component" value="Chromosome 2"/>
</dbReference>
<dbReference type="GeneID" id="11471778"/>
<name>G8JP12_ERECY</name>
<keyword evidence="3 7" id="KW-0049">Antioxidant</keyword>
<dbReference type="SUPFAM" id="SSF52833">
    <property type="entry name" value="Thioredoxin-like"/>
    <property type="match status" value="1"/>
</dbReference>
<evidence type="ECO:0000256" key="6">
    <source>
        <dbReference type="PIRSR" id="PIRSR637944-1"/>
    </source>
</evidence>
<dbReference type="InParanoid" id="G8JP12"/>
<comment type="function">
    <text evidence="7">Thiol-specific peroxidase that catalyzes the reduction of hydrogen peroxide and organic hydroperoxides to water and alcohols, respectively. Plays a role in cell protection against oxidative stress by detoxifying peroxides.</text>
</comment>
<dbReference type="Pfam" id="PF08534">
    <property type="entry name" value="Redoxin"/>
    <property type="match status" value="1"/>
</dbReference>
<dbReference type="EMBL" id="CP002498">
    <property type="protein sequence ID" value="AET37812.1"/>
    <property type="molecule type" value="Genomic_DNA"/>
</dbReference>
<keyword evidence="10" id="KW-1185">Reference proteome</keyword>
<dbReference type="RefSeq" id="XP_003644629.1">
    <property type="nucleotide sequence ID" value="XM_003644581.1"/>
</dbReference>
<dbReference type="CDD" id="cd03013">
    <property type="entry name" value="PRX5_like"/>
    <property type="match status" value="1"/>
</dbReference>
<dbReference type="Gene3D" id="3.40.30.10">
    <property type="entry name" value="Glutaredoxin"/>
    <property type="match status" value="1"/>
</dbReference>
<dbReference type="STRING" id="931890.G8JP12"/>
<dbReference type="GO" id="GO:0008379">
    <property type="term" value="F:thioredoxin peroxidase activity"/>
    <property type="evidence" value="ECO:0007669"/>
    <property type="project" value="InterPro"/>
</dbReference>
<gene>
    <name evidence="9" type="ordered locus">Ecym_2055</name>
</gene>
<keyword evidence="2 7" id="KW-0575">Peroxidase</keyword>
<evidence type="ECO:0000256" key="5">
    <source>
        <dbReference type="ARBA" id="ARBA00023284"/>
    </source>
</evidence>
<keyword evidence="4 7" id="KW-0560">Oxidoreductase</keyword>
<dbReference type="AlphaFoldDB" id="G8JP12"/>
<dbReference type="GO" id="GO:0005777">
    <property type="term" value="C:peroxisome"/>
    <property type="evidence" value="ECO:0007669"/>
    <property type="project" value="TreeGrafter"/>
</dbReference>
<dbReference type="OMA" id="SAWGKQH"/>
<evidence type="ECO:0000259" key="8">
    <source>
        <dbReference type="PROSITE" id="PS51352"/>
    </source>
</evidence>
<feature type="active site" description="Cysteine sulfenic acid (-SOH) intermediate" evidence="6">
    <location>
        <position position="75"/>
    </location>
</feature>
<dbReference type="InterPro" id="IPR013766">
    <property type="entry name" value="Thioredoxin_domain"/>
</dbReference>
<dbReference type="PANTHER" id="PTHR10430">
    <property type="entry name" value="PEROXIREDOXIN"/>
    <property type="match status" value="1"/>
</dbReference>
<dbReference type="GO" id="GO:0005739">
    <property type="term" value="C:mitochondrion"/>
    <property type="evidence" value="ECO:0007669"/>
    <property type="project" value="TreeGrafter"/>
</dbReference>
<accession>G8JP12</accession>
<reference evidence="10" key="1">
    <citation type="journal article" date="2012" name="G3 (Bethesda)">
        <title>Pichia sorbitophila, an interspecies yeast hybrid reveals early steps of genome resolution following polyploidization.</title>
        <authorList>
            <person name="Leh Louis V."/>
            <person name="Despons L."/>
            <person name="Friedrich A."/>
            <person name="Martin T."/>
            <person name="Durrens P."/>
            <person name="Casaregola S."/>
            <person name="Neuveglise C."/>
            <person name="Fairhead C."/>
            <person name="Marck C."/>
            <person name="Cruz J.A."/>
            <person name="Straub M.L."/>
            <person name="Kugler V."/>
            <person name="Sacerdot C."/>
            <person name="Uzunov Z."/>
            <person name="Thierry A."/>
            <person name="Weiss S."/>
            <person name="Bleykasten C."/>
            <person name="De Montigny J."/>
            <person name="Jacques N."/>
            <person name="Jung P."/>
            <person name="Lemaire M."/>
            <person name="Mallet S."/>
            <person name="Morel G."/>
            <person name="Richard G.F."/>
            <person name="Sarkar A."/>
            <person name="Savel G."/>
            <person name="Schacherer J."/>
            <person name="Seret M.L."/>
            <person name="Talla E."/>
            <person name="Samson G."/>
            <person name="Jubin C."/>
            <person name="Poulain J."/>
            <person name="Vacherie B."/>
            <person name="Barbe V."/>
            <person name="Pelletier E."/>
            <person name="Sherman D.J."/>
            <person name="Westhof E."/>
            <person name="Weissenbach J."/>
            <person name="Baret P.V."/>
            <person name="Wincker P."/>
            <person name="Gaillardin C."/>
            <person name="Dujon B."/>
            <person name="Souciet J.L."/>
        </authorList>
    </citation>
    <scope>NUCLEOTIDE SEQUENCE [LARGE SCALE GENOMIC DNA]</scope>
    <source>
        <strain evidence="10">CBS 270.75 / DBVPG 7215 / KCTC 17166 / NRRL Y-17582</strain>
    </source>
</reference>
<evidence type="ECO:0000256" key="4">
    <source>
        <dbReference type="ARBA" id="ARBA00023002"/>
    </source>
</evidence>
<feature type="domain" description="Thioredoxin" evidence="8">
    <location>
        <begin position="29"/>
        <end position="187"/>
    </location>
</feature>
<dbReference type="InterPro" id="IPR013740">
    <property type="entry name" value="Redoxin"/>
</dbReference>
<organism evidence="9 10">
    <name type="scientific">Eremothecium cymbalariae (strain CBS 270.75 / DBVPG 7215 / KCTC 17166 / NRRL Y-17582)</name>
    <name type="common">Yeast</name>
    <dbReference type="NCBI Taxonomy" id="931890"/>
    <lineage>
        <taxon>Eukaryota</taxon>
        <taxon>Fungi</taxon>
        <taxon>Dikarya</taxon>
        <taxon>Ascomycota</taxon>
        <taxon>Saccharomycotina</taxon>
        <taxon>Saccharomycetes</taxon>
        <taxon>Saccharomycetales</taxon>
        <taxon>Saccharomycetaceae</taxon>
        <taxon>Eremothecium</taxon>
    </lineage>
</organism>
<dbReference type="PANTHER" id="PTHR10430:SF39">
    <property type="entry name" value="PEROXISOMAL MEMBRANE ASSOCIATED PROTEIN 20"/>
    <property type="match status" value="1"/>
</dbReference>
<dbReference type="InterPro" id="IPR037944">
    <property type="entry name" value="PRX5-like"/>
</dbReference>
<keyword evidence="5 7" id="KW-0676">Redox-active center</keyword>
<evidence type="ECO:0000256" key="1">
    <source>
        <dbReference type="ARBA" id="ARBA00010505"/>
    </source>
</evidence>